<reference evidence="2" key="1">
    <citation type="journal article" date="2019" name="Int. J. Syst. Evol. Microbiol.">
        <title>The Global Catalogue of Microorganisms (GCM) 10K type strain sequencing project: providing services to taxonomists for standard genome sequencing and annotation.</title>
        <authorList>
            <consortium name="The Broad Institute Genomics Platform"/>
            <consortium name="The Broad Institute Genome Sequencing Center for Infectious Disease"/>
            <person name="Wu L."/>
            <person name="Ma J."/>
        </authorList>
    </citation>
    <scope>NUCLEOTIDE SEQUENCE [LARGE SCALE GENOMIC DNA]</scope>
    <source>
        <strain evidence="2">KLKA75</strain>
    </source>
</reference>
<protein>
    <submittedName>
        <fullName evidence="1">Uncharacterized protein</fullName>
    </submittedName>
</protein>
<accession>A0ABV9TPZ1</accession>
<dbReference type="RefSeq" id="WP_378251882.1">
    <property type="nucleotide sequence ID" value="NZ_JBHSIT010000001.1"/>
</dbReference>
<evidence type="ECO:0000313" key="1">
    <source>
        <dbReference type="EMBL" id="MFC4906167.1"/>
    </source>
</evidence>
<keyword evidence="2" id="KW-1185">Reference proteome</keyword>
<proteinExistence type="predicted"/>
<evidence type="ECO:0000313" key="2">
    <source>
        <dbReference type="Proteomes" id="UP001595872"/>
    </source>
</evidence>
<comment type="caution">
    <text evidence="1">The sequence shown here is derived from an EMBL/GenBank/DDBJ whole genome shotgun (WGS) entry which is preliminary data.</text>
</comment>
<dbReference type="Proteomes" id="UP001595872">
    <property type="component" value="Unassembled WGS sequence"/>
</dbReference>
<name>A0ABV9TPZ1_9ACTN</name>
<gene>
    <name evidence="1" type="ORF">ACFPCY_02435</name>
</gene>
<sequence length="91" mass="9471">MIDVLRELGDLLVGRGLRVKAHLGPLPEEPVAALLVTNAAVPHLGESVQMRAGRLVDSSGFGLGDVPQAVEELVSRLLTPEAIAARIAGAE</sequence>
<dbReference type="EMBL" id="JBHSIT010000001">
    <property type="protein sequence ID" value="MFC4906167.1"/>
    <property type="molecule type" value="Genomic_DNA"/>
</dbReference>
<organism evidence="1 2">
    <name type="scientific">Actinomadura gamaensis</name>
    <dbReference type="NCBI Taxonomy" id="1763541"/>
    <lineage>
        <taxon>Bacteria</taxon>
        <taxon>Bacillati</taxon>
        <taxon>Actinomycetota</taxon>
        <taxon>Actinomycetes</taxon>
        <taxon>Streptosporangiales</taxon>
        <taxon>Thermomonosporaceae</taxon>
        <taxon>Actinomadura</taxon>
    </lineage>
</organism>